<feature type="domain" description="7,8-dihydro-6-hydroxymethylpterin-pyrophosphokinase" evidence="9">
    <location>
        <begin position="20"/>
        <end position="146"/>
    </location>
</feature>
<keyword evidence="11" id="KW-1185">Reference proteome</keyword>
<evidence type="ECO:0000256" key="1">
    <source>
        <dbReference type="ARBA" id="ARBA00000198"/>
    </source>
</evidence>
<dbReference type="GO" id="GO:0046656">
    <property type="term" value="P:folic acid biosynthetic process"/>
    <property type="evidence" value="ECO:0007669"/>
    <property type="project" value="UniProtKB-KW"/>
</dbReference>
<keyword evidence="6" id="KW-0418">Kinase</keyword>
<protein>
    <recommendedName>
        <fullName evidence="3">2-amino-4-hydroxy-6-hydroxymethyldihydropteridine diphosphokinase</fullName>
        <ecNumber evidence="3">2.7.6.3</ecNumber>
    </recommendedName>
</protein>
<dbReference type="EMBL" id="CP021056">
    <property type="protein sequence ID" value="QXE24905.1"/>
    <property type="molecule type" value="Genomic_DNA"/>
</dbReference>
<sequence>MNSHPRQELEGGKQYKRSAIALGSNIGDSPAILAAALETLAQTPGITLESQSSWYKTKAVGPPQPDYLNGCAILQVTMPPQALLATLLEIEHYFGRVRHGRWEPRTLDLDLLLYDDLILVQPSLQIPHPRMRERAFVLVPLAEIAPNWIEPVSHRAIQSLLQEVNCSDVQVWNGN</sequence>
<evidence type="ECO:0000256" key="6">
    <source>
        <dbReference type="ARBA" id="ARBA00022777"/>
    </source>
</evidence>
<evidence type="ECO:0000256" key="5">
    <source>
        <dbReference type="ARBA" id="ARBA00022741"/>
    </source>
</evidence>
<gene>
    <name evidence="10" type="ORF">B6N60_03615</name>
</gene>
<dbReference type="Gene3D" id="3.30.70.560">
    <property type="entry name" value="7,8-Dihydro-6-hydroxymethylpterin-pyrophosphokinase HPPK"/>
    <property type="match status" value="1"/>
</dbReference>
<comment type="pathway">
    <text evidence="2">Cofactor biosynthesis; tetrahydrofolate biosynthesis; 2-amino-4-hydroxy-6-hydroxymethyl-7,8-dihydropteridine diphosphate from 7,8-dihydroneopterin triphosphate: step 4/4.</text>
</comment>
<organism evidence="10 11">
    <name type="scientific">Richelia sinica FACHB-800</name>
    <dbReference type="NCBI Taxonomy" id="1357546"/>
    <lineage>
        <taxon>Bacteria</taxon>
        <taxon>Bacillati</taxon>
        <taxon>Cyanobacteriota</taxon>
        <taxon>Cyanophyceae</taxon>
        <taxon>Nostocales</taxon>
        <taxon>Nostocaceae</taxon>
        <taxon>Richelia</taxon>
    </lineage>
</organism>
<name>A0A975TAH4_9NOST</name>
<keyword evidence="4" id="KW-0808">Transferase</keyword>
<dbReference type="RefSeq" id="WP_190602240.1">
    <property type="nucleotide sequence ID" value="NZ_CP021056.1"/>
</dbReference>
<dbReference type="GO" id="GO:0003848">
    <property type="term" value="F:2-amino-4-hydroxy-6-hydroxymethyldihydropteridine diphosphokinase activity"/>
    <property type="evidence" value="ECO:0007669"/>
    <property type="project" value="UniProtKB-EC"/>
</dbReference>
<dbReference type="AlphaFoldDB" id="A0A975TAH4"/>
<dbReference type="GO" id="GO:0005524">
    <property type="term" value="F:ATP binding"/>
    <property type="evidence" value="ECO:0007669"/>
    <property type="project" value="UniProtKB-KW"/>
</dbReference>
<keyword evidence="7" id="KW-0067">ATP-binding</keyword>
<evidence type="ECO:0000313" key="11">
    <source>
        <dbReference type="Proteomes" id="UP000683511"/>
    </source>
</evidence>
<evidence type="ECO:0000313" key="10">
    <source>
        <dbReference type="EMBL" id="QXE24905.1"/>
    </source>
</evidence>
<comment type="catalytic activity">
    <reaction evidence="1">
        <text>6-hydroxymethyl-7,8-dihydropterin + ATP = (7,8-dihydropterin-6-yl)methyl diphosphate + AMP + H(+)</text>
        <dbReference type="Rhea" id="RHEA:11412"/>
        <dbReference type="ChEBI" id="CHEBI:15378"/>
        <dbReference type="ChEBI" id="CHEBI:30616"/>
        <dbReference type="ChEBI" id="CHEBI:44841"/>
        <dbReference type="ChEBI" id="CHEBI:72950"/>
        <dbReference type="ChEBI" id="CHEBI:456215"/>
        <dbReference type="EC" id="2.7.6.3"/>
    </reaction>
</comment>
<dbReference type="EC" id="2.7.6.3" evidence="3"/>
<keyword evidence="8" id="KW-0289">Folate biosynthesis</keyword>
<evidence type="ECO:0000256" key="3">
    <source>
        <dbReference type="ARBA" id="ARBA00013253"/>
    </source>
</evidence>
<dbReference type="PANTHER" id="PTHR43071">
    <property type="entry name" value="2-AMINO-4-HYDROXY-6-HYDROXYMETHYLDIHYDROPTERIDINE PYROPHOSPHOKINASE"/>
    <property type="match status" value="1"/>
</dbReference>
<evidence type="ECO:0000256" key="7">
    <source>
        <dbReference type="ARBA" id="ARBA00022840"/>
    </source>
</evidence>
<proteinExistence type="predicted"/>
<dbReference type="Proteomes" id="UP000683511">
    <property type="component" value="Chromosome"/>
</dbReference>
<evidence type="ECO:0000256" key="8">
    <source>
        <dbReference type="ARBA" id="ARBA00022909"/>
    </source>
</evidence>
<keyword evidence="5" id="KW-0547">Nucleotide-binding</keyword>
<dbReference type="CDD" id="cd00483">
    <property type="entry name" value="HPPK"/>
    <property type="match status" value="1"/>
</dbReference>
<dbReference type="InterPro" id="IPR035907">
    <property type="entry name" value="Hppk_sf"/>
</dbReference>
<dbReference type="NCBIfam" id="TIGR01498">
    <property type="entry name" value="folK"/>
    <property type="match status" value="1"/>
</dbReference>
<accession>A0A975TAH4</accession>
<reference evidence="10" key="1">
    <citation type="submission" date="2017-04" db="EMBL/GenBank/DDBJ databases">
        <title>Genome deletions in a multicellular cyanobacterial endosymbiont for morphological adaptation in marine diatoms.</title>
        <authorList>
            <person name="Wang Y."/>
            <person name="Gao H."/>
            <person name="Li R."/>
            <person name="Xu X."/>
        </authorList>
    </citation>
    <scope>NUCLEOTIDE SEQUENCE</scope>
    <source>
        <strain evidence="10">FACHB 800</strain>
    </source>
</reference>
<evidence type="ECO:0000259" key="9">
    <source>
        <dbReference type="Pfam" id="PF01288"/>
    </source>
</evidence>
<evidence type="ECO:0000256" key="4">
    <source>
        <dbReference type="ARBA" id="ARBA00022679"/>
    </source>
</evidence>
<dbReference type="GO" id="GO:0016301">
    <property type="term" value="F:kinase activity"/>
    <property type="evidence" value="ECO:0007669"/>
    <property type="project" value="UniProtKB-KW"/>
</dbReference>
<dbReference type="KEGG" id="rsin:B6N60_03615"/>
<evidence type="ECO:0000256" key="2">
    <source>
        <dbReference type="ARBA" id="ARBA00005051"/>
    </source>
</evidence>
<dbReference type="Pfam" id="PF01288">
    <property type="entry name" value="HPPK"/>
    <property type="match status" value="1"/>
</dbReference>
<dbReference type="SUPFAM" id="SSF55083">
    <property type="entry name" value="6-hydroxymethyl-7,8-dihydropterin pyrophosphokinase, HPPK"/>
    <property type="match status" value="1"/>
</dbReference>
<dbReference type="InterPro" id="IPR000550">
    <property type="entry name" value="Hppk"/>
</dbReference>
<dbReference type="PANTHER" id="PTHR43071:SF1">
    <property type="entry name" value="2-AMINO-4-HYDROXY-6-HYDROXYMETHYLDIHYDROPTERIDINE PYROPHOSPHOKINASE"/>
    <property type="match status" value="1"/>
</dbReference>